<keyword evidence="2" id="KW-0812">Transmembrane</keyword>
<proteinExistence type="predicted"/>
<feature type="compositionally biased region" description="Basic and acidic residues" evidence="1">
    <location>
        <begin position="463"/>
        <end position="473"/>
    </location>
</feature>
<comment type="caution">
    <text evidence="4">The sequence shown here is derived from an EMBL/GenBank/DDBJ whole genome shotgun (WGS) entry which is preliminary data.</text>
</comment>
<keyword evidence="2" id="KW-1133">Transmembrane helix</keyword>
<gene>
    <name evidence="4" type="ORF">QBC47DRAFT_417357</name>
</gene>
<keyword evidence="5" id="KW-1185">Reference proteome</keyword>
<dbReference type="AlphaFoldDB" id="A0AAJ0B4B8"/>
<sequence>MLISPASRPGRALLALLLLLSSTVLPVLCAAVSPRPNPYKILNVDVHTRNADLTRAFRYRFYNAATATEKRQALEAWLTLVDEAARCRYHLATGTSDWYGRPLFCSLERFRDLLIYWRNLLAPKEWQKTGGGWGNAFQYIPGGQDFPVKEFQMMVKERLEGDEAEEGEEESIIGAWSYLGVYDEDEEEEGEEEVVVEGPGEVPVWTGPGKAYEAGKIKTRPGQTGPGKIKTPTRGAGVPLATGKDDFIQDRPTSKVPPGGTTRPVGAPPPGQTEDKSRDWEAWSGDDSFPEGSQAPGKPEADWVGGHIPSDNKPYGESPDVYEEGAPWGGYPAEGHPPPAYPPKHSPPSGQQPAYPHKEHPSKDYPPKAQPDKHHPPAYPPKQSLPPGSEYPPEEKPSKDRPPKHYPDKHHPPADYHATKYDPYSSAESPSRDQAEEHGWGAGLQHLLQGYLWKDTPGGGYPSKDHPPSKDYPGKGSPPGQAVPLASNLAFNLVVLVLLVLLSFNPAFNLAFNPVVPVPLPVPILVPPAFNPEYNPAISQSPRQPPLPEQANPPPAHPPPASHPTLYLPQGTLPALVLVLVLVSVMVSVMVPALVLVPVPEVVQVLVRAVVPVLVPVSPVPDPYLDTQRLGLPSLAVPKTDLEGPSPRMRGELLVVLLLLLDIR</sequence>
<protein>
    <submittedName>
        <fullName evidence="4">Uncharacterized protein</fullName>
    </submittedName>
</protein>
<feature type="region of interest" description="Disordered" evidence="1">
    <location>
        <begin position="535"/>
        <end position="564"/>
    </location>
</feature>
<evidence type="ECO:0000256" key="1">
    <source>
        <dbReference type="SAM" id="MobiDB-lite"/>
    </source>
</evidence>
<feature type="transmembrane region" description="Helical" evidence="2">
    <location>
        <begin position="485"/>
        <end position="504"/>
    </location>
</feature>
<feature type="compositionally biased region" description="Pro residues" evidence="1">
    <location>
        <begin position="543"/>
        <end position="562"/>
    </location>
</feature>
<feature type="region of interest" description="Disordered" evidence="1">
    <location>
        <begin position="192"/>
        <end position="438"/>
    </location>
</feature>
<evidence type="ECO:0000313" key="4">
    <source>
        <dbReference type="EMBL" id="KAK1751448.1"/>
    </source>
</evidence>
<dbReference type="Proteomes" id="UP001239445">
    <property type="component" value="Unassembled WGS sequence"/>
</dbReference>
<feature type="compositionally biased region" description="Pro residues" evidence="1">
    <location>
        <begin position="335"/>
        <end position="346"/>
    </location>
</feature>
<dbReference type="EMBL" id="MU839842">
    <property type="protein sequence ID" value="KAK1751448.1"/>
    <property type="molecule type" value="Genomic_DNA"/>
</dbReference>
<accession>A0AAJ0B4B8</accession>
<keyword evidence="3" id="KW-0732">Signal</keyword>
<organism evidence="4 5">
    <name type="scientific">Echria macrotheca</name>
    <dbReference type="NCBI Taxonomy" id="438768"/>
    <lineage>
        <taxon>Eukaryota</taxon>
        <taxon>Fungi</taxon>
        <taxon>Dikarya</taxon>
        <taxon>Ascomycota</taxon>
        <taxon>Pezizomycotina</taxon>
        <taxon>Sordariomycetes</taxon>
        <taxon>Sordariomycetidae</taxon>
        <taxon>Sordariales</taxon>
        <taxon>Schizotheciaceae</taxon>
        <taxon>Echria</taxon>
    </lineage>
</organism>
<feature type="compositionally biased region" description="Basic and acidic residues" evidence="1">
    <location>
        <begin position="393"/>
        <end position="420"/>
    </location>
</feature>
<evidence type="ECO:0000256" key="3">
    <source>
        <dbReference type="SAM" id="SignalP"/>
    </source>
</evidence>
<feature type="compositionally biased region" description="Basic and acidic residues" evidence="1">
    <location>
        <begin position="356"/>
        <end position="375"/>
    </location>
</feature>
<feature type="compositionally biased region" description="Basic and acidic residues" evidence="1">
    <location>
        <begin position="243"/>
        <end position="253"/>
    </location>
</feature>
<feature type="chain" id="PRO_5042533881" evidence="3">
    <location>
        <begin position="30"/>
        <end position="664"/>
    </location>
</feature>
<evidence type="ECO:0000313" key="5">
    <source>
        <dbReference type="Proteomes" id="UP001239445"/>
    </source>
</evidence>
<reference evidence="4" key="1">
    <citation type="submission" date="2023-06" db="EMBL/GenBank/DDBJ databases">
        <title>Genome-scale phylogeny and comparative genomics of the fungal order Sordariales.</title>
        <authorList>
            <consortium name="Lawrence Berkeley National Laboratory"/>
            <person name="Hensen N."/>
            <person name="Bonometti L."/>
            <person name="Westerberg I."/>
            <person name="Brannstrom I.O."/>
            <person name="Guillou S."/>
            <person name="Cros-Aarteil S."/>
            <person name="Calhoun S."/>
            <person name="Haridas S."/>
            <person name="Kuo A."/>
            <person name="Mondo S."/>
            <person name="Pangilinan J."/>
            <person name="Riley R."/>
            <person name="Labutti K."/>
            <person name="Andreopoulos B."/>
            <person name="Lipzen A."/>
            <person name="Chen C."/>
            <person name="Yanf M."/>
            <person name="Daum C."/>
            <person name="Ng V."/>
            <person name="Clum A."/>
            <person name="Steindorff A."/>
            <person name="Ohm R."/>
            <person name="Martin F."/>
            <person name="Silar P."/>
            <person name="Natvig D."/>
            <person name="Lalanne C."/>
            <person name="Gautier V."/>
            <person name="Ament-Velasquez S.L."/>
            <person name="Kruys A."/>
            <person name="Hutchinson M.I."/>
            <person name="Powell A.J."/>
            <person name="Barry K."/>
            <person name="Miller A.N."/>
            <person name="Grigoriev I.V."/>
            <person name="Debuchy R."/>
            <person name="Gladieux P."/>
            <person name="Thoren M.H."/>
            <person name="Johannesson H."/>
        </authorList>
    </citation>
    <scope>NUCLEOTIDE SEQUENCE</scope>
    <source>
        <strain evidence="4">PSN4</strain>
    </source>
</reference>
<feature type="transmembrane region" description="Helical" evidence="2">
    <location>
        <begin position="575"/>
        <end position="597"/>
    </location>
</feature>
<feature type="signal peptide" evidence="3">
    <location>
        <begin position="1"/>
        <end position="29"/>
    </location>
</feature>
<name>A0AAJ0B4B8_9PEZI</name>
<keyword evidence="2" id="KW-0472">Membrane</keyword>
<evidence type="ECO:0000256" key="2">
    <source>
        <dbReference type="SAM" id="Phobius"/>
    </source>
</evidence>
<feature type="region of interest" description="Disordered" evidence="1">
    <location>
        <begin position="455"/>
        <end position="480"/>
    </location>
</feature>